<dbReference type="Proteomes" id="UP000002490">
    <property type="component" value="Chromosome"/>
</dbReference>
<evidence type="ECO:0000313" key="2">
    <source>
        <dbReference type="Proteomes" id="UP000002490"/>
    </source>
</evidence>
<dbReference type="ESTHER" id="yerpe-BIOH">
    <property type="family name" value="BioH"/>
</dbReference>
<sequence length="40" mass="4522">MATGYYCMKQLYWYTCGEGDCDLVLLHGWGLNSGGMALHY</sequence>
<dbReference type="HOGENOM" id="CLU_3298975_0_0_6"/>
<organism evidence="1 2">
    <name type="scientific">Yersinia pestis</name>
    <dbReference type="NCBI Taxonomy" id="632"/>
    <lineage>
        <taxon>Bacteria</taxon>
        <taxon>Pseudomonadati</taxon>
        <taxon>Pseudomonadota</taxon>
        <taxon>Gammaproteobacteria</taxon>
        <taxon>Enterobacterales</taxon>
        <taxon>Yersiniaceae</taxon>
        <taxon>Yersinia</taxon>
    </lineage>
</organism>
<reference evidence="1 2" key="1">
    <citation type="journal article" date="2002" name="J. Bacteriol.">
        <title>Genome sequence of Yersinia pestis KIM.</title>
        <authorList>
            <person name="Deng W."/>
            <person name="Burland V."/>
            <person name="Plunkett G.III."/>
            <person name="Boutin A."/>
            <person name="Mayhew G.F."/>
            <person name="Liss P."/>
            <person name="Perna N.T."/>
            <person name="Rose D.J."/>
            <person name="Mau B."/>
            <person name="Zhou S."/>
            <person name="Schwartz D.C."/>
            <person name="Fetherston J.D."/>
            <person name="Lindler L.E."/>
            <person name="Brubaker R.R."/>
            <person name="Plana G.V."/>
            <person name="Straley S.C."/>
            <person name="McDonough K.A."/>
            <person name="Nilles M.L."/>
            <person name="Matson J.S."/>
            <person name="Blattner F.R."/>
            <person name="Perry R.D."/>
        </authorList>
    </citation>
    <scope>NUCLEOTIDE SEQUENCE [LARGE SCALE GENOMIC DNA]</scope>
    <source>
        <strain evidence="2">KIM10+ / Biovar Mediaevalis</strain>
    </source>
</reference>
<evidence type="ECO:0000313" key="1">
    <source>
        <dbReference type="EMBL" id="AAM87451.1"/>
    </source>
</evidence>
<dbReference type="AlphaFoldDB" id="Q8CKA1"/>
<proteinExistence type="predicted"/>
<name>Q8CKA1_YERPE</name>
<gene>
    <name evidence="1" type="ordered locus">y3907</name>
</gene>
<protein>
    <submittedName>
        <fullName evidence="1">Uncharacterized protein</fullName>
    </submittedName>
</protein>
<dbReference type="EMBL" id="AE009952">
    <property type="protein sequence ID" value="AAM87451.1"/>
    <property type="molecule type" value="Genomic_DNA"/>
</dbReference>
<dbReference type="KEGG" id="ypk:y3907"/>
<accession>Q8CKA1</accession>